<feature type="transmembrane region" description="Helical" evidence="5">
    <location>
        <begin position="203"/>
        <end position="223"/>
    </location>
</feature>
<evidence type="ECO:0000313" key="7">
    <source>
        <dbReference type="Proteomes" id="UP000037510"/>
    </source>
</evidence>
<feature type="transmembrane region" description="Helical" evidence="5">
    <location>
        <begin position="235"/>
        <end position="257"/>
    </location>
</feature>
<dbReference type="AlphaFoldDB" id="A0A0L7LSG4"/>
<dbReference type="InterPro" id="IPR050549">
    <property type="entry name" value="MFS_Trehalose_Transporter"/>
</dbReference>
<keyword evidence="2 5" id="KW-0812">Transmembrane</keyword>
<reference evidence="6 7" key="1">
    <citation type="journal article" date="2015" name="Genome Biol. Evol.">
        <title>The genome of winter moth (Operophtera brumata) provides a genomic perspective on sexual dimorphism and phenology.</title>
        <authorList>
            <person name="Derks M.F."/>
            <person name="Smit S."/>
            <person name="Salis L."/>
            <person name="Schijlen E."/>
            <person name="Bossers A."/>
            <person name="Mateman C."/>
            <person name="Pijl A.S."/>
            <person name="de Ridder D."/>
            <person name="Groenen M.A."/>
            <person name="Visser M.E."/>
            <person name="Megens H.J."/>
        </authorList>
    </citation>
    <scope>NUCLEOTIDE SEQUENCE [LARGE SCALE GENOMIC DNA]</scope>
    <source>
        <strain evidence="6">WM2013NL</strain>
        <tissue evidence="6">Head and thorax</tissue>
    </source>
</reference>
<dbReference type="Gene3D" id="1.20.1250.20">
    <property type="entry name" value="MFS general substrate transporter like domains"/>
    <property type="match status" value="1"/>
</dbReference>
<dbReference type="GO" id="GO:0022857">
    <property type="term" value="F:transmembrane transporter activity"/>
    <property type="evidence" value="ECO:0007669"/>
    <property type="project" value="InterPro"/>
</dbReference>
<feature type="non-terminal residue" evidence="6">
    <location>
        <position position="363"/>
    </location>
</feature>
<organism evidence="6 7">
    <name type="scientific">Operophtera brumata</name>
    <name type="common">Winter moth</name>
    <name type="synonym">Phalaena brumata</name>
    <dbReference type="NCBI Taxonomy" id="104452"/>
    <lineage>
        <taxon>Eukaryota</taxon>
        <taxon>Metazoa</taxon>
        <taxon>Ecdysozoa</taxon>
        <taxon>Arthropoda</taxon>
        <taxon>Hexapoda</taxon>
        <taxon>Insecta</taxon>
        <taxon>Pterygota</taxon>
        <taxon>Neoptera</taxon>
        <taxon>Endopterygota</taxon>
        <taxon>Lepidoptera</taxon>
        <taxon>Glossata</taxon>
        <taxon>Ditrysia</taxon>
        <taxon>Geometroidea</taxon>
        <taxon>Geometridae</taxon>
        <taxon>Larentiinae</taxon>
        <taxon>Operophtera</taxon>
    </lineage>
</organism>
<gene>
    <name evidence="6" type="ORF">OBRU01_01008</name>
</gene>
<feature type="transmembrane region" description="Helical" evidence="5">
    <location>
        <begin position="269"/>
        <end position="287"/>
    </location>
</feature>
<sequence>YSSAQEYGTATLCRASPWEHQPSWCHSYELPTSQSARKLRLAAALTYGCIPWIIILSTLTTTIGRKKTHIIVTVSCLIGYSILYFSKAINHIFVSQMFQGVNVASTITTSSEQFDKQNNIRSATKILFSKASLKPILLSILLICLYLFSGKLICMVYAIDILQKIAKDNWTAYTGMLILDCVTVASMYLGCFLSKILKRRTMLLVFTSMGIMFLFILSGYLYLVKLSKLVESAYVSISLLVGYSITMSCGPMIMASCILGELLPSESKCIFMCINALIYKLMFSTFTKISPYFFKYLEIHGTFLLYGILSVVFLVLIYFYIPETKNKTLHEIQESLKWQTNKSIEEISELLPVLVKEHNVTHA</sequence>
<feature type="transmembrane region" description="Helical" evidence="5">
    <location>
        <begin position="170"/>
        <end position="191"/>
    </location>
</feature>
<comment type="caution">
    <text evidence="6">The sequence shown here is derived from an EMBL/GenBank/DDBJ whole genome shotgun (WGS) entry which is preliminary data.</text>
</comment>
<feature type="transmembrane region" description="Helical" evidence="5">
    <location>
        <begin position="41"/>
        <end position="63"/>
    </location>
</feature>
<accession>A0A0L7LSG4</accession>
<keyword evidence="4 5" id="KW-0472">Membrane</keyword>
<feature type="non-terminal residue" evidence="6">
    <location>
        <position position="1"/>
    </location>
</feature>
<evidence type="ECO:0000256" key="3">
    <source>
        <dbReference type="ARBA" id="ARBA00022989"/>
    </source>
</evidence>
<dbReference type="Pfam" id="PF00083">
    <property type="entry name" value="Sugar_tr"/>
    <property type="match status" value="1"/>
</dbReference>
<dbReference type="SUPFAM" id="SSF103473">
    <property type="entry name" value="MFS general substrate transporter"/>
    <property type="match status" value="1"/>
</dbReference>
<dbReference type="InterPro" id="IPR005828">
    <property type="entry name" value="MFS_sugar_transport-like"/>
</dbReference>
<evidence type="ECO:0000256" key="5">
    <source>
        <dbReference type="SAM" id="Phobius"/>
    </source>
</evidence>
<feature type="transmembrane region" description="Helical" evidence="5">
    <location>
        <begin position="136"/>
        <end position="158"/>
    </location>
</feature>
<dbReference type="InterPro" id="IPR036259">
    <property type="entry name" value="MFS_trans_sf"/>
</dbReference>
<comment type="subcellular location">
    <subcellularLocation>
        <location evidence="1">Membrane</location>
    </subcellularLocation>
</comment>
<evidence type="ECO:0000256" key="4">
    <source>
        <dbReference type="ARBA" id="ARBA00023136"/>
    </source>
</evidence>
<protein>
    <submittedName>
        <fullName evidence="6">Sugar transporter</fullName>
    </submittedName>
</protein>
<feature type="transmembrane region" description="Helical" evidence="5">
    <location>
        <begin position="69"/>
        <end position="86"/>
    </location>
</feature>
<dbReference type="GO" id="GO:0016020">
    <property type="term" value="C:membrane"/>
    <property type="evidence" value="ECO:0007669"/>
    <property type="project" value="UniProtKB-SubCell"/>
</dbReference>
<keyword evidence="6" id="KW-0762">Sugar transport</keyword>
<feature type="transmembrane region" description="Helical" evidence="5">
    <location>
        <begin position="299"/>
        <end position="321"/>
    </location>
</feature>
<dbReference type="Proteomes" id="UP000037510">
    <property type="component" value="Unassembled WGS sequence"/>
</dbReference>
<keyword evidence="3 5" id="KW-1133">Transmembrane helix</keyword>
<dbReference type="PANTHER" id="PTHR48021:SF68">
    <property type="entry name" value="MAJOR FACILITATOR SUPERFAMILY (MFS) PROFILE DOMAIN-CONTAINING PROTEIN"/>
    <property type="match status" value="1"/>
</dbReference>
<dbReference type="STRING" id="104452.A0A0L7LSG4"/>
<evidence type="ECO:0000313" key="6">
    <source>
        <dbReference type="EMBL" id="KOB78420.1"/>
    </source>
</evidence>
<keyword evidence="7" id="KW-1185">Reference proteome</keyword>
<dbReference type="PANTHER" id="PTHR48021">
    <property type="match status" value="1"/>
</dbReference>
<evidence type="ECO:0000256" key="1">
    <source>
        <dbReference type="ARBA" id="ARBA00004370"/>
    </source>
</evidence>
<dbReference type="EMBL" id="JTDY01000181">
    <property type="protein sequence ID" value="KOB78420.1"/>
    <property type="molecule type" value="Genomic_DNA"/>
</dbReference>
<proteinExistence type="predicted"/>
<evidence type="ECO:0000256" key="2">
    <source>
        <dbReference type="ARBA" id="ARBA00022692"/>
    </source>
</evidence>
<name>A0A0L7LSG4_OPEBR</name>
<keyword evidence="6" id="KW-0813">Transport</keyword>